<gene>
    <name evidence="1" type="ORF">TQ35_0000310</name>
</gene>
<dbReference type="EMBL" id="JZWS03000001">
    <property type="protein sequence ID" value="MEW9490653.1"/>
    <property type="molecule type" value="Genomic_DNA"/>
</dbReference>
<protein>
    <submittedName>
        <fullName evidence="1">Nucleotidyltransferase</fullName>
    </submittedName>
</protein>
<name>A0ACC6TLR0_9CREN</name>
<comment type="caution">
    <text evidence="1">The sequence shown here is derived from an EMBL/GenBank/DDBJ whole genome shotgun (WGS) entry which is preliminary data.</text>
</comment>
<accession>A0ACC6TLR0</accession>
<sequence length="186" mass="21546">MISFNDVDKVLSEVRKLTDFVIIGDTIVDLLLKRKGTESDVDLFPLDISVLAEEDKIREFALERGWDYGTTPLDTPRVIAPVDDQQLQIDFYENLQDFYVPKEILDSSEEMKIGKDYFKVVRLEDYLLLKANAFREEDEDELKTVVYLIGEGKLTIDKEYLKSHIDLFEENSKSIRDRLSSVGIKV</sequence>
<organism evidence="1 2">
    <name type="scientific">Candidatus Aramenus sulfurataquae</name>
    <dbReference type="NCBI Taxonomy" id="1326980"/>
    <lineage>
        <taxon>Archaea</taxon>
        <taxon>Thermoproteota</taxon>
        <taxon>Thermoprotei</taxon>
        <taxon>Sulfolobales</taxon>
        <taxon>Sulfolobaceae</taxon>
        <taxon>Candidatus Aramenus</taxon>
    </lineage>
</organism>
<dbReference type="Proteomes" id="UP000053480">
    <property type="component" value="Unassembled WGS sequence"/>
</dbReference>
<proteinExistence type="predicted"/>
<evidence type="ECO:0000313" key="1">
    <source>
        <dbReference type="EMBL" id="MEW9490653.1"/>
    </source>
</evidence>
<reference evidence="1" key="1">
    <citation type="submission" date="2024-07" db="EMBL/GenBank/DDBJ databases">
        <title>Metagenome and Metagenome-Assembled Genomes of Archaea from a hot spring from the geothermal field of Los Azufres, Mexico.</title>
        <authorList>
            <person name="Marin-Paredes R."/>
            <person name="Martinez-Romero E."/>
            <person name="Servin-Garciduenas L.E."/>
        </authorList>
    </citation>
    <scope>NUCLEOTIDE SEQUENCE</scope>
    <source>
        <strain evidence="1">AZ1-454</strain>
    </source>
</reference>
<evidence type="ECO:0000313" key="2">
    <source>
        <dbReference type="Proteomes" id="UP000053480"/>
    </source>
</evidence>